<dbReference type="Proteomes" id="UP000344450">
    <property type="component" value="Chromosome"/>
</dbReference>
<keyword evidence="2" id="KW-1185">Reference proteome</keyword>
<proteinExistence type="predicted"/>
<reference evidence="1 2" key="1">
    <citation type="submission" date="2019-10" db="EMBL/GenBank/DDBJ databases">
        <title>Complete genome sequencing of drug resistant plasmids in Kluyvera intermedia.</title>
        <authorList>
            <person name="Ke C."/>
            <person name="Jian S."/>
        </authorList>
    </citation>
    <scope>NUCLEOTIDE SEQUENCE [LARGE SCALE GENOMIC DNA]</scope>
    <source>
        <strain evidence="1 2">N2-1</strain>
    </source>
</reference>
<protein>
    <submittedName>
        <fullName evidence="1">Uncharacterized protein</fullName>
    </submittedName>
</protein>
<gene>
    <name evidence="1" type="ORF">GHC21_00540</name>
</gene>
<sequence>MSNSRHIRRVNLSLHLSPEHSRADLRAMLQLKKWHQALNQTGSHPGDASMEMRRFHRNVYLAGLQLQLLDPQLCSHIAEAMGREALTLNELCSELATAQLLPLPVSDTPAFEPAGASGDFSKQQLRQMRALMSEALQRQPAPAASSDEASREELTLLRSEVAQLKTLLNQQNLLLQQLKMSGRAAVSSTENVKNGQAEELDLSTLGAPSQKMKQIRQKGIF</sequence>
<dbReference type="RefSeq" id="WP_153741880.1">
    <property type="nucleotide sequence ID" value="NZ_CP045843.1"/>
</dbReference>
<organism evidence="1 2">
    <name type="scientific">Kluyvera intermedia</name>
    <name type="common">Enterobacter intermedius</name>
    <dbReference type="NCBI Taxonomy" id="61648"/>
    <lineage>
        <taxon>Bacteria</taxon>
        <taxon>Pseudomonadati</taxon>
        <taxon>Pseudomonadota</taxon>
        <taxon>Gammaproteobacteria</taxon>
        <taxon>Enterobacterales</taxon>
        <taxon>Enterobacteriaceae</taxon>
        <taxon>Kluyvera</taxon>
    </lineage>
</organism>
<dbReference type="GeneID" id="91970852"/>
<accession>A0ABX6DMI4</accession>
<name>A0ABX6DMI4_KLUIN</name>
<evidence type="ECO:0000313" key="1">
    <source>
        <dbReference type="EMBL" id="QGH28235.1"/>
    </source>
</evidence>
<dbReference type="EMBL" id="CP045845">
    <property type="protein sequence ID" value="QGH28235.1"/>
    <property type="molecule type" value="Genomic_DNA"/>
</dbReference>
<evidence type="ECO:0000313" key="2">
    <source>
        <dbReference type="Proteomes" id="UP000344450"/>
    </source>
</evidence>